<dbReference type="PANTHER" id="PTHR42695">
    <property type="entry name" value="GLUTAMINE AMIDOTRANSFERASE YLR126C-RELATED"/>
    <property type="match status" value="1"/>
</dbReference>
<evidence type="ECO:0000259" key="1">
    <source>
        <dbReference type="Pfam" id="PF00117"/>
    </source>
</evidence>
<dbReference type="InterPro" id="IPR044992">
    <property type="entry name" value="ChyE-like"/>
</dbReference>
<dbReference type="Pfam" id="PF00117">
    <property type="entry name" value="GATase"/>
    <property type="match status" value="1"/>
</dbReference>
<dbReference type="GO" id="GO:0005634">
    <property type="term" value="C:nucleus"/>
    <property type="evidence" value="ECO:0007669"/>
    <property type="project" value="TreeGrafter"/>
</dbReference>
<dbReference type="OrthoDB" id="92161at2759"/>
<dbReference type="Gene3D" id="3.40.50.880">
    <property type="match status" value="1"/>
</dbReference>
<dbReference type="InterPro" id="IPR029062">
    <property type="entry name" value="Class_I_gatase-like"/>
</dbReference>
<comment type="caution">
    <text evidence="2">The sequence shown here is derived from an EMBL/GenBank/DDBJ whole genome shotgun (WGS) entry which is preliminary data.</text>
</comment>
<accession>A0A9P8VYW0</accession>
<dbReference type="PANTHER" id="PTHR42695:SF5">
    <property type="entry name" value="GLUTAMINE AMIDOTRANSFERASE YLR126C-RELATED"/>
    <property type="match status" value="1"/>
</dbReference>
<name>A0A9P8VYW0_9HYPO</name>
<protein>
    <submittedName>
        <fullName evidence="2">GMP synthase</fullName>
    </submittedName>
</protein>
<evidence type="ECO:0000313" key="3">
    <source>
        <dbReference type="Proteomes" id="UP000777438"/>
    </source>
</evidence>
<dbReference type="CDD" id="cd01741">
    <property type="entry name" value="GATase1_1"/>
    <property type="match status" value="1"/>
</dbReference>
<dbReference type="AlphaFoldDB" id="A0A9P8VYW0"/>
<dbReference type="SUPFAM" id="SSF52317">
    <property type="entry name" value="Class I glutamine amidotransferase-like"/>
    <property type="match status" value="1"/>
</dbReference>
<feature type="domain" description="Glutamine amidotransferase" evidence="1">
    <location>
        <begin position="60"/>
        <end position="210"/>
    </location>
</feature>
<gene>
    <name evidence="2" type="ORF">B0T10DRAFT_95242</name>
</gene>
<proteinExistence type="predicted"/>
<reference evidence="2 3" key="1">
    <citation type="journal article" date="2021" name="Nat. Commun.">
        <title>Genetic determinants of endophytism in the Arabidopsis root mycobiome.</title>
        <authorList>
            <person name="Mesny F."/>
            <person name="Miyauchi S."/>
            <person name="Thiergart T."/>
            <person name="Pickel B."/>
            <person name="Atanasova L."/>
            <person name="Karlsson M."/>
            <person name="Huettel B."/>
            <person name="Barry K.W."/>
            <person name="Haridas S."/>
            <person name="Chen C."/>
            <person name="Bauer D."/>
            <person name="Andreopoulos W."/>
            <person name="Pangilinan J."/>
            <person name="LaButti K."/>
            <person name="Riley R."/>
            <person name="Lipzen A."/>
            <person name="Clum A."/>
            <person name="Drula E."/>
            <person name="Henrissat B."/>
            <person name="Kohler A."/>
            <person name="Grigoriev I.V."/>
            <person name="Martin F.M."/>
            <person name="Hacquard S."/>
        </authorList>
    </citation>
    <scope>NUCLEOTIDE SEQUENCE [LARGE SCALE GENOMIC DNA]</scope>
    <source>
        <strain evidence="2 3">MPI-CAGE-CH-0241</strain>
    </source>
</reference>
<dbReference type="PROSITE" id="PS51273">
    <property type="entry name" value="GATASE_TYPE_1"/>
    <property type="match status" value="1"/>
</dbReference>
<evidence type="ECO:0000313" key="2">
    <source>
        <dbReference type="EMBL" id="KAH6885410.1"/>
    </source>
</evidence>
<sequence length="259" mass="28294">MPSAVQVSPSTSPALRLAVIEFETPPNDVFNNHGSYGDIAIKLLRRTLASSAELSPLLKVTKVSALEEDSFWPAVDEIDAVLVTGSKYTVADNDFWVPSLIGFIRQAYVAKKPLAGICYGHQMIARALGGRTSRNPGGWELSVHEINFTPKGAGIFGAESLDMYQMHRDAVIVPPPDVQVIASSAGCQVQVMYQPGRILGFQGHPEFDSAITESWLNERLDEGILEESLYEEAMTRIGRKHDGVLIAAVMCKFFLGLET</sequence>
<dbReference type="InterPro" id="IPR017926">
    <property type="entry name" value="GATASE"/>
</dbReference>
<keyword evidence="3" id="KW-1185">Reference proteome</keyword>
<dbReference type="Proteomes" id="UP000777438">
    <property type="component" value="Unassembled WGS sequence"/>
</dbReference>
<dbReference type="EMBL" id="JAGPYM010000018">
    <property type="protein sequence ID" value="KAH6885410.1"/>
    <property type="molecule type" value="Genomic_DNA"/>
</dbReference>
<dbReference type="GO" id="GO:0005829">
    <property type="term" value="C:cytosol"/>
    <property type="evidence" value="ECO:0007669"/>
    <property type="project" value="TreeGrafter"/>
</dbReference>
<organism evidence="2 3">
    <name type="scientific">Thelonectria olida</name>
    <dbReference type="NCBI Taxonomy" id="1576542"/>
    <lineage>
        <taxon>Eukaryota</taxon>
        <taxon>Fungi</taxon>
        <taxon>Dikarya</taxon>
        <taxon>Ascomycota</taxon>
        <taxon>Pezizomycotina</taxon>
        <taxon>Sordariomycetes</taxon>
        <taxon>Hypocreomycetidae</taxon>
        <taxon>Hypocreales</taxon>
        <taxon>Nectriaceae</taxon>
        <taxon>Thelonectria</taxon>
    </lineage>
</organism>